<feature type="transmembrane region" description="Helical" evidence="7">
    <location>
        <begin position="745"/>
        <end position="762"/>
    </location>
</feature>
<dbReference type="EMBL" id="UHFT01000001">
    <property type="protein sequence ID" value="SUN80477.1"/>
    <property type="molecule type" value="Genomic_DNA"/>
</dbReference>
<comment type="caution">
    <text evidence="11">The sequence shown here is derived from an EMBL/GenBank/DDBJ whole genome shotgun (WGS) entry which is preliminary data.</text>
</comment>
<evidence type="ECO:0000313" key="11">
    <source>
        <dbReference type="EMBL" id="SUN80477.1"/>
    </source>
</evidence>
<evidence type="ECO:0000256" key="3">
    <source>
        <dbReference type="ARBA" id="ARBA00022525"/>
    </source>
</evidence>
<feature type="domain" description="SpaA-like prealbumin fold" evidence="10">
    <location>
        <begin position="417"/>
        <end position="492"/>
    </location>
</feature>
<keyword evidence="3" id="KW-0964">Secreted</keyword>
<evidence type="ECO:0000256" key="5">
    <source>
        <dbReference type="ARBA" id="ARBA00023088"/>
    </source>
</evidence>
<keyword evidence="7" id="KW-1133">Transmembrane helix</keyword>
<dbReference type="InterPro" id="IPR013783">
    <property type="entry name" value="Ig-like_fold"/>
</dbReference>
<keyword evidence="12" id="KW-1185">Reference proteome</keyword>
<evidence type="ECO:0000256" key="1">
    <source>
        <dbReference type="ARBA" id="ARBA00007257"/>
    </source>
</evidence>
<dbReference type="RefSeq" id="WP_258861798.1">
    <property type="nucleotide sequence ID" value="NZ_UHFT01000001.1"/>
</dbReference>
<evidence type="ECO:0000259" key="10">
    <source>
        <dbReference type="Pfam" id="PF17802"/>
    </source>
</evidence>
<keyword evidence="5" id="KW-0572">Peptidoglycan-anchor</keyword>
<dbReference type="Gene3D" id="2.60.40.10">
    <property type="entry name" value="Immunoglobulins"/>
    <property type="match status" value="5"/>
</dbReference>
<feature type="compositionally biased region" description="Basic and acidic residues" evidence="6">
    <location>
        <begin position="80"/>
        <end position="90"/>
    </location>
</feature>
<dbReference type="Pfam" id="PF00746">
    <property type="entry name" value="Gram_pos_anchor"/>
    <property type="match status" value="1"/>
</dbReference>
<keyword evidence="4 8" id="KW-0732">Signal</keyword>
<accession>A0A380L2Y4</accession>
<keyword evidence="7" id="KW-0472">Membrane</keyword>
<evidence type="ECO:0000256" key="2">
    <source>
        <dbReference type="ARBA" id="ARBA00022512"/>
    </source>
</evidence>
<dbReference type="Proteomes" id="UP000255236">
    <property type="component" value="Unassembled WGS sequence"/>
</dbReference>
<comment type="similarity">
    <text evidence="1">Belongs to the serine-aspartate repeat-containing protein (SDr) family.</text>
</comment>
<keyword evidence="7" id="KW-0812">Transmembrane</keyword>
<evidence type="ECO:0000256" key="4">
    <source>
        <dbReference type="ARBA" id="ARBA00022729"/>
    </source>
</evidence>
<feature type="compositionally biased region" description="Polar residues" evidence="6">
    <location>
        <begin position="62"/>
        <end position="75"/>
    </location>
</feature>
<name>A0A380L2Y4_9STRE</name>
<evidence type="ECO:0000256" key="8">
    <source>
        <dbReference type="SAM" id="SignalP"/>
    </source>
</evidence>
<gene>
    <name evidence="11" type="ORF">NCTC11063_01182</name>
</gene>
<dbReference type="Pfam" id="PF17802">
    <property type="entry name" value="SpaA"/>
    <property type="match status" value="5"/>
</dbReference>
<evidence type="ECO:0000256" key="7">
    <source>
        <dbReference type="SAM" id="Phobius"/>
    </source>
</evidence>
<evidence type="ECO:0000313" key="12">
    <source>
        <dbReference type="Proteomes" id="UP000255236"/>
    </source>
</evidence>
<feature type="signal peptide" evidence="8">
    <location>
        <begin position="1"/>
        <end position="29"/>
    </location>
</feature>
<dbReference type="NCBIfam" id="TIGR01167">
    <property type="entry name" value="LPXTG_anchor"/>
    <property type="match status" value="1"/>
</dbReference>
<sequence>MTGRIIKKWMSLLLAVTMLISMASLNVSASETDKTYKAYDASQHRKVITQNGTTDSEWSLCMTSTKRSPGTSTEATGEYSKNENATKDTYTRNSGKGDFQKIKRMLFYKLKHPELNYQVLQNEYYYQQDNKAKSYDTKYSQNPQLNKQKQDLRNFAEDSSHDDEINSKMEVFIYKAKNQLMQNLISAKLKELPPPPPSTPPTKVKFSKKALTENGEELKGATIRLTKEDGSLVEEWVTDGTVKEFELKDGKYTFTEISAPAKYQVATAITFEVKNGKAIVKGIEVTGNTIVMVDKLKELPPPPSTPPTKVKFSKKALTENGEELKGATIRLTKEDGGLVEEWVTDGTVKEFELKDGKYTFTEISAPAKYQVATAITFEVKNGKAIVKGIEVTGNTIVMVDKLKELPPPPPSTPPTKVKFSKKALTENGEELKGATIRLTKEDGSLVEEWVTDGTVKEFELKDGKYTFTEISAPAKYQVATAITFEVKNGKAIVKGIEVTGNTIVMVDKLKELPPPPSTPPTKVKFSKKALTENGEELKGATIRLTKEDGGLVEEWVTDGTVKEFELKDGKYTFTEISAPAKYQVATAITFEVKNGKAIVKGIEVTGNTIVMVDKLKELPPPPPSTPPTKVKFSKKALTENGEELKGATIRLTKEDGSLVEEWVTDGTVKEFELKDGKYTFTEISAPAKYQVATAITFEVKNGKAIVKGIEVTGNTIVMVDKLKELPPPNTNKTLPKTGEGTNISLYAWLMLTSGALLVLIGYRRRNHAK</sequence>
<keyword evidence="2" id="KW-0134">Cell wall</keyword>
<proteinExistence type="inferred from homology"/>
<dbReference type="InterPro" id="IPR019931">
    <property type="entry name" value="LPXTG_anchor"/>
</dbReference>
<feature type="domain" description="SpaA-like prealbumin fold" evidence="10">
    <location>
        <begin position="523"/>
        <end position="598"/>
    </location>
</feature>
<feature type="domain" description="Gram-positive cocci surface proteins LPxTG" evidence="9">
    <location>
        <begin position="727"/>
        <end position="767"/>
    </location>
</feature>
<dbReference type="InterPro" id="IPR041033">
    <property type="entry name" value="SpaA_PFL_dom_1"/>
</dbReference>
<feature type="domain" description="SpaA-like prealbumin fold" evidence="10">
    <location>
        <begin position="310"/>
        <end position="385"/>
    </location>
</feature>
<protein>
    <submittedName>
        <fullName evidence="11">LPXTG cell wall surface protein</fullName>
    </submittedName>
</protein>
<dbReference type="AlphaFoldDB" id="A0A380L2Y4"/>
<dbReference type="PANTHER" id="PTHR36108:SF13">
    <property type="entry name" value="COLOSSIN-B-RELATED"/>
    <property type="match status" value="1"/>
</dbReference>
<organism evidence="11 12">
    <name type="scientific">Streptococcus milleri</name>
    <dbReference type="NCBI Taxonomy" id="33040"/>
    <lineage>
        <taxon>Bacteria</taxon>
        <taxon>Bacillati</taxon>
        <taxon>Bacillota</taxon>
        <taxon>Bacilli</taxon>
        <taxon>Lactobacillales</taxon>
        <taxon>Streptococcaceae</taxon>
        <taxon>Streptococcus</taxon>
    </lineage>
</organism>
<reference evidence="11" key="1">
    <citation type="submission" date="2018-06" db="EMBL/GenBank/DDBJ databases">
        <authorList>
            <consortium name="Pathogen Informatics"/>
            <person name="Doyle S."/>
        </authorList>
    </citation>
    <scope>NUCLEOTIDE SEQUENCE [LARGE SCALE GENOMIC DNA]</scope>
    <source>
        <strain evidence="11">NCTC11063</strain>
    </source>
</reference>
<evidence type="ECO:0000259" key="9">
    <source>
        <dbReference type="Pfam" id="PF00746"/>
    </source>
</evidence>
<feature type="domain" description="SpaA-like prealbumin fold" evidence="10">
    <location>
        <begin position="630"/>
        <end position="705"/>
    </location>
</feature>
<feature type="domain" description="SpaA-like prealbumin fold" evidence="10">
    <location>
        <begin position="204"/>
        <end position="279"/>
    </location>
</feature>
<feature type="chain" id="PRO_5016871819" evidence="8">
    <location>
        <begin position="30"/>
        <end position="769"/>
    </location>
</feature>
<evidence type="ECO:0000256" key="6">
    <source>
        <dbReference type="SAM" id="MobiDB-lite"/>
    </source>
</evidence>
<feature type="region of interest" description="Disordered" evidence="6">
    <location>
        <begin position="62"/>
        <end position="94"/>
    </location>
</feature>
<dbReference type="PANTHER" id="PTHR36108">
    <property type="entry name" value="COLOSSIN-B-RELATED"/>
    <property type="match status" value="1"/>
</dbReference>